<dbReference type="PANTHER" id="PTHR30290">
    <property type="entry name" value="PERIPLASMIC BINDING COMPONENT OF ABC TRANSPORTER"/>
    <property type="match status" value="1"/>
</dbReference>
<evidence type="ECO:0000256" key="2">
    <source>
        <dbReference type="ARBA" id="ARBA00005695"/>
    </source>
</evidence>
<dbReference type="PANTHER" id="PTHR30290:SF34">
    <property type="entry name" value="ABC TRANSPORTER, PERIPLASMIC OLIGO-PEPTIDE BINDING PROTEIN, PUTATIVE-RELATED"/>
    <property type="match status" value="1"/>
</dbReference>
<dbReference type="InterPro" id="IPR000914">
    <property type="entry name" value="SBP_5_dom"/>
</dbReference>
<dbReference type="EMBL" id="QJTE01000013">
    <property type="protein sequence ID" value="PYE80591.1"/>
    <property type="molecule type" value="Genomic_DNA"/>
</dbReference>
<dbReference type="GO" id="GO:1904680">
    <property type="term" value="F:peptide transmembrane transporter activity"/>
    <property type="evidence" value="ECO:0007669"/>
    <property type="project" value="TreeGrafter"/>
</dbReference>
<name>A0A318SM36_9RHOB</name>
<dbReference type="RefSeq" id="WP_220032360.1">
    <property type="nucleotide sequence ID" value="NZ_QJTE01000013.1"/>
</dbReference>
<keyword evidence="6" id="KW-1185">Reference proteome</keyword>
<dbReference type="Gene3D" id="3.90.76.10">
    <property type="entry name" value="Dipeptide-binding Protein, Domain 1"/>
    <property type="match status" value="1"/>
</dbReference>
<comment type="similarity">
    <text evidence="2">Belongs to the bacterial solute-binding protein 5 family.</text>
</comment>
<dbReference type="Gene3D" id="3.10.105.10">
    <property type="entry name" value="Dipeptide-binding Protein, Domain 3"/>
    <property type="match status" value="1"/>
</dbReference>
<evidence type="ECO:0000256" key="1">
    <source>
        <dbReference type="ARBA" id="ARBA00004418"/>
    </source>
</evidence>
<feature type="domain" description="Solute-binding protein family 5" evidence="4">
    <location>
        <begin position="76"/>
        <end position="440"/>
    </location>
</feature>
<feature type="signal peptide" evidence="3">
    <location>
        <begin position="1"/>
        <end position="26"/>
    </location>
</feature>
<dbReference type="InterPro" id="IPR030678">
    <property type="entry name" value="Peptide/Ni-bd"/>
</dbReference>
<protein>
    <submittedName>
        <fullName evidence="5">Peptide/nickel transport system substrate-binding protein</fullName>
    </submittedName>
</protein>
<comment type="caution">
    <text evidence="5">The sequence shown here is derived from an EMBL/GenBank/DDBJ whole genome shotgun (WGS) entry which is preliminary data.</text>
</comment>
<proteinExistence type="inferred from homology"/>
<dbReference type="GO" id="GO:0015833">
    <property type="term" value="P:peptide transport"/>
    <property type="evidence" value="ECO:0007669"/>
    <property type="project" value="TreeGrafter"/>
</dbReference>
<organism evidence="5 6">
    <name type="scientific">Pseudoroseicyclus aestuarii</name>
    <dbReference type="NCBI Taxonomy" id="1795041"/>
    <lineage>
        <taxon>Bacteria</taxon>
        <taxon>Pseudomonadati</taxon>
        <taxon>Pseudomonadota</taxon>
        <taxon>Alphaproteobacteria</taxon>
        <taxon>Rhodobacterales</taxon>
        <taxon>Paracoccaceae</taxon>
        <taxon>Pseudoroseicyclus</taxon>
    </lineage>
</organism>
<dbReference type="PIRSF" id="PIRSF002741">
    <property type="entry name" value="MppA"/>
    <property type="match status" value="1"/>
</dbReference>
<reference evidence="5 6" key="1">
    <citation type="submission" date="2018-06" db="EMBL/GenBank/DDBJ databases">
        <title>Genomic Encyclopedia of Type Strains, Phase III (KMG-III): the genomes of soil and plant-associated and newly described type strains.</title>
        <authorList>
            <person name="Whitman W."/>
        </authorList>
    </citation>
    <scope>NUCLEOTIDE SEQUENCE [LARGE SCALE GENOMIC DNA]</scope>
    <source>
        <strain evidence="5 6">CECT 9025</strain>
    </source>
</reference>
<dbReference type="GO" id="GO:0043190">
    <property type="term" value="C:ATP-binding cassette (ABC) transporter complex"/>
    <property type="evidence" value="ECO:0007669"/>
    <property type="project" value="InterPro"/>
</dbReference>
<dbReference type="GO" id="GO:0030288">
    <property type="term" value="C:outer membrane-bounded periplasmic space"/>
    <property type="evidence" value="ECO:0007669"/>
    <property type="project" value="UniProtKB-ARBA"/>
</dbReference>
<gene>
    <name evidence="5" type="ORF">DFP88_1135</name>
</gene>
<evidence type="ECO:0000313" key="6">
    <source>
        <dbReference type="Proteomes" id="UP000248311"/>
    </source>
</evidence>
<dbReference type="AlphaFoldDB" id="A0A318SM36"/>
<sequence length="534" mass="59164">MTRTMLLAGAALSGLAFVSTTSPILAQTPPDQLVIALNMSSMRGLDPQELNQFEAAEVVANLYDRLVTLPADDITQVEPMLATEWDVSEDGRTFTFTLREGVTFHSGNPLTARDAEYSLRRLVKMGLAPARDLTQWGLTADNVDQMIRAEDDTTLIVELPEVWNSQLVLYSLASFSASIVDSELVEENARDGDYGTSFLQTSDAGSGPYTLRTWRANDILIAEAFDDYWDGAPAMRRVLMRNVPESSSQRLQIQAGDIDIATRLSSSDLQALAANEDVTIQTTPGVGFYYIALNQQNEILANPQVREAFRYLVDYEGLSNTVMQYYGDVQQTIVPQGMPGALPDERPYSLDPDRARELIAEAGYPDGFSLTYYATPVTPEYEIAQSIQANAAEAGITLNLQSGDHIGAFRSRDYELFSARTGDRMPDPHAVFASYAVNPDNSQEANSSGLMAWRAAWDVPLEMQNLVEEAAHELDADRRAEIYTELNRMYLESSPPLITSFQRTDARAIRAEVQGYQGSTTWITSWDEVTKSEN</sequence>
<evidence type="ECO:0000259" key="4">
    <source>
        <dbReference type="Pfam" id="PF00496"/>
    </source>
</evidence>
<comment type="subcellular location">
    <subcellularLocation>
        <location evidence="1">Periplasm</location>
    </subcellularLocation>
</comment>
<dbReference type="CDD" id="cd08512">
    <property type="entry name" value="PBP2_NikA_DppA_OppA_like_7"/>
    <property type="match status" value="1"/>
</dbReference>
<evidence type="ECO:0000256" key="3">
    <source>
        <dbReference type="SAM" id="SignalP"/>
    </source>
</evidence>
<dbReference type="Pfam" id="PF00496">
    <property type="entry name" value="SBP_bac_5"/>
    <property type="match status" value="1"/>
</dbReference>
<accession>A0A318SM36</accession>
<keyword evidence="3" id="KW-0732">Signal</keyword>
<dbReference type="Gene3D" id="3.40.190.10">
    <property type="entry name" value="Periplasmic binding protein-like II"/>
    <property type="match status" value="1"/>
</dbReference>
<dbReference type="SUPFAM" id="SSF53850">
    <property type="entry name" value="Periplasmic binding protein-like II"/>
    <property type="match status" value="1"/>
</dbReference>
<dbReference type="Proteomes" id="UP000248311">
    <property type="component" value="Unassembled WGS sequence"/>
</dbReference>
<evidence type="ECO:0000313" key="5">
    <source>
        <dbReference type="EMBL" id="PYE80591.1"/>
    </source>
</evidence>
<dbReference type="InterPro" id="IPR039424">
    <property type="entry name" value="SBP_5"/>
</dbReference>
<feature type="chain" id="PRO_5016308279" evidence="3">
    <location>
        <begin position="27"/>
        <end position="534"/>
    </location>
</feature>